<dbReference type="OrthoDB" id="270862at2"/>
<dbReference type="AlphaFoldDB" id="A0A368KN07"/>
<dbReference type="GO" id="GO:0004842">
    <property type="term" value="F:ubiquitin-protein transferase activity"/>
    <property type="evidence" value="ECO:0007669"/>
    <property type="project" value="TreeGrafter"/>
</dbReference>
<comment type="caution">
    <text evidence="4">The sequence shown here is derived from an EMBL/GenBank/DDBJ whole genome shotgun (WGS) entry which is preliminary data.</text>
</comment>
<dbReference type="Gene3D" id="1.25.40.20">
    <property type="entry name" value="Ankyrin repeat-containing domain"/>
    <property type="match status" value="1"/>
</dbReference>
<evidence type="ECO:0000313" key="4">
    <source>
        <dbReference type="EMBL" id="RCS44033.1"/>
    </source>
</evidence>
<dbReference type="GO" id="GO:0085020">
    <property type="term" value="P:protein K6-linked ubiquitination"/>
    <property type="evidence" value="ECO:0007669"/>
    <property type="project" value="TreeGrafter"/>
</dbReference>
<dbReference type="EMBL" id="QPEX01000036">
    <property type="protein sequence ID" value="RCS44033.1"/>
    <property type="molecule type" value="Genomic_DNA"/>
</dbReference>
<feature type="repeat" description="ANK" evidence="3">
    <location>
        <begin position="35"/>
        <end position="67"/>
    </location>
</feature>
<dbReference type="InterPro" id="IPR036770">
    <property type="entry name" value="Ankyrin_rpt-contain_sf"/>
</dbReference>
<evidence type="ECO:0000313" key="5">
    <source>
        <dbReference type="Proteomes" id="UP000253562"/>
    </source>
</evidence>
<dbReference type="InterPro" id="IPR002110">
    <property type="entry name" value="Ankyrin_rpt"/>
</dbReference>
<sequence length="91" mass="10038">MINSPELEYWASLGNTDKVRELIGSGCDVNERGDNGYTALHAAVLNRQVDVVRLLLERGADIHAKLDSGQTPEDFAVIVKDPQILVLLRSH</sequence>
<keyword evidence="2 3" id="KW-0040">ANK repeat</keyword>
<evidence type="ECO:0000256" key="1">
    <source>
        <dbReference type="ARBA" id="ARBA00022737"/>
    </source>
</evidence>
<keyword evidence="1" id="KW-0677">Repeat</keyword>
<organism evidence="4 5">
    <name type="scientific">Bremerella cremea</name>
    <dbReference type="NCBI Taxonomy" id="1031537"/>
    <lineage>
        <taxon>Bacteria</taxon>
        <taxon>Pseudomonadati</taxon>
        <taxon>Planctomycetota</taxon>
        <taxon>Planctomycetia</taxon>
        <taxon>Pirellulales</taxon>
        <taxon>Pirellulaceae</taxon>
        <taxon>Bremerella</taxon>
    </lineage>
</organism>
<dbReference type="SMART" id="SM00248">
    <property type="entry name" value="ANK"/>
    <property type="match status" value="2"/>
</dbReference>
<evidence type="ECO:0000256" key="2">
    <source>
        <dbReference type="ARBA" id="ARBA00023043"/>
    </source>
</evidence>
<dbReference type="RefSeq" id="WP_114370583.1">
    <property type="nucleotide sequence ID" value="NZ_QPEX01000036.1"/>
</dbReference>
<protein>
    <submittedName>
        <fullName evidence="4">Ankyrin repeat domain-containing protein</fullName>
    </submittedName>
</protein>
<proteinExistence type="predicted"/>
<dbReference type="SUPFAM" id="SSF48403">
    <property type="entry name" value="Ankyrin repeat"/>
    <property type="match status" value="1"/>
</dbReference>
<evidence type="ECO:0000256" key="3">
    <source>
        <dbReference type="PROSITE-ProRule" id="PRU00023"/>
    </source>
</evidence>
<dbReference type="PROSITE" id="PS50088">
    <property type="entry name" value="ANK_REPEAT"/>
    <property type="match status" value="1"/>
</dbReference>
<dbReference type="PANTHER" id="PTHR24171:SF11">
    <property type="entry name" value="26S PROTEASOME NON-ATPASE REGULATORY SUBUNIT 10"/>
    <property type="match status" value="1"/>
</dbReference>
<dbReference type="Proteomes" id="UP000253562">
    <property type="component" value="Unassembled WGS sequence"/>
</dbReference>
<reference evidence="4 5" key="1">
    <citation type="submission" date="2018-07" db="EMBL/GenBank/DDBJ databases">
        <title>Comparative genomes isolates from brazilian mangrove.</title>
        <authorList>
            <person name="De Araujo J.E."/>
            <person name="Taketani R.G."/>
            <person name="Silva M.C.P."/>
            <person name="Lourenco M.V."/>
            <person name="Oliveira V.M."/>
            <person name="Andreote F.D."/>
        </authorList>
    </citation>
    <scope>NUCLEOTIDE SEQUENCE [LARGE SCALE GENOMIC DNA]</scope>
    <source>
        <strain evidence="4 5">HEX PRIS-MGV</strain>
    </source>
</reference>
<name>A0A368KN07_9BACT</name>
<accession>A0A368KN07</accession>
<gene>
    <name evidence="4" type="ORF">DTL42_18045</name>
</gene>
<dbReference type="PROSITE" id="PS50297">
    <property type="entry name" value="ANK_REP_REGION"/>
    <property type="match status" value="1"/>
</dbReference>
<dbReference type="PANTHER" id="PTHR24171">
    <property type="entry name" value="ANKYRIN REPEAT DOMAIN-CONTAINING PROTEIN 39-RELATED"/>
    <property type="match status" value="1"/>
</dbReference>
<dbReference type="Pfam" id="PF12796">
    <property type="entry name" value="Ank_2"/>
    <property type="match status" value="1"/>
</dbReference>